<dbReference type="RefSeq" id="WP_188451982.1">
    <property type="nucleotide sequence ID" value="NZ_BMFS01000006.1"/>
</dbReference>
<sequence length="150" mass="15865">MMWLMWHMWVLLALAALLGGLAGWILRGARPDGTLRLPPRAKPVAADPAPVAEPAKPMSSPEPATAEAVKPAPEAARTGADASAGPDDLTRIKGLGPKAESTLTEAGVFHFRQIAAWSAADVEKFDALLNARGRIVRDDWVGQAKELAKG</sequence>
<comment type="caution">
    <text evidence="2">The sequence shown here is derived from an EMBL/GenBank/DDBJ whole genome shotgun (WGS) entry which is preliminary data.</text>
</comment>
<keyword evidence="3" id="KW-1185">Reference proteome</keyword>
<dbReference type="EMBL" id="BMFS01000006">
    <property type="protein sequence ID" value="GGH00258.1"/>
    <property type="molecule type" value="Genomic_DNA"/>
</dbReference>
<accession>A0ABQ1XQ92</accession>
<feature type="compositionally biased region" description="Low complexity" evidence="1">
    <location>
        <begin position="42"/>
        <end position="57"/>
    </location>
</feature>
<name>A0ABQ1XQ92_9PROT</name>
<protein>
    <submittedName>
        <fullName evidence="2">Uncharacterized protein</fullName>
    </submittedName>
</protein>
<dbReference type="Proteomes" id="UP000648722">
    <property type="component" value="Unassembled WGS sequence"/>
</dbReference>
<feature type="region of interest" description="Disordered" evidence="1">
    <location>
        <begin position="37"/>
        <end position="96"/>
    </location>
</feature>
<reference evidence="3" key="1">
    <citation type="journal article" date="2019" name="Int. J. Syst. Evol. Microbiol.">
        <title>The Global Catalogue of Microorganisms (GCM) 10K type strain sequencing project: providing services to taxonomists for standard genome sequencing and annotation.</title>
        <authorList>
            <consortium name="The Broad Institute Genomics Platform"/>
            <consortium name="The Broad Institute Genome Sequencing Center for Infectious Disease"/>
            <person name="Wu L."/>
            <person name="Ma J."/>
        </authorList>
    </citation>
    <scope>NUCLEOTIDE SEQUENCE [LARGE SCALE GENOMIC DNA]</scope>
    <source>
        <strain evidence="3">CGMCC 1.12766</strain>
    </source>
</reference>
<proteinExistence type="predicted"/>
<evidence type="ECO:0000313" key="3">
    <source>
        <dbReference type="Proteomes" id="UP000648722"/>
    </source>
</evidence>
<dbReference type="Gene3D" id="1.10.150.20">
    <property type="entry name" value="5' to 3' exonuclease, C-terminal subdomain"/>
    <property type="match status" value="1"/>
</dbReference>
<evidence type="ECO:0000313" key="2">
    <source>
        <dbReference type="EMBL" id="GGH00258.1"/>
    </source>
</evidence>
<evidence type="ECO:0000256" key="1">
    <source>
        <dbReference type="SAM" id="MobiDB-lite"/>
    </source>
</evidence>
<organism evidence="2 3">
    <name type="scientific">Glycocaulis albus</name>
    <dbReference type="NCBI Taxonomy" id="1382801"/>
    <lineage>
        <taxon>Bacteria</taxon>
        <taxon>Pseudomonadati</taxon>
        <taxon>Pseudomonadota</taxon>
        <taxon>Alphaproteobacteria</taxon>
        <taxon>Maricaulales</taxon>
        <taxon>Maricaulaceae</taxon>
        <taxon>Glycocaulis</taxon>
    </lineage>
</organism>
<gene>
    <name evidence="2" type="ORF">GCM10007420_15300</name>
</gene>